<dbReference type="Proteomes" id="UP000663852">
    <property type="component" value="Unassembled WGS sequence"/>
</dbReference>
<gene>
    <name evidence="1" type="ORF">EDS130_LOCUS43720</name>
</gene>
<dbReference type="AlphaFoldDB" id="A0A815UNR1"/>
<organism evidence="1 2">
    <name type="scientific">Adineta ricciae</name>
    <name type="common">Rotifer</name>
    <dbReference type="NCBI Taxonomy" id="249248"/>
    <lineage>
        <taxon>Eukaryota</taxon>
        <taxon>Metazoa</taxon>
        <taxon>Spiralia</taxon>
        <taxon>Gnathifera</taxon>
        <taxon>Rotifera</taxon>
        <taxon>Eurotatoria</taxon>
        <taxon>Bdelloidea</taxon>
        <taxon>Adinetida</taxon>
        <taxon>Adinetidae</taxon>
        <taxon>Adineta</taxon>
    </lineage>
</organism>
<proteinExistence type="predicted"/>
<evidence type="ECO:0000313" key="1">
    <source>
        <dbReference type="EMBL" id="CAF1518589.1"/>
    </source>
</evidence>
<protein>
    <submittedName>
        <fullName evidence="1">Uncharacterized protein</fullName>
    </submittedName>
</protein>
<name>A0A815UNR1_ADIRI</name>
<dbReference type="EMBL" id="CAJNOJ010000751">
    <property type="protein sequence ID" value="CAF1518589.1"/>
    <property type="molecule type" value="Genomic_DNA"/>
</dbReference>
<sequence>MIDQTDSKFQFYPSSSRFRHSFRRFRQVPCRRNRPCHNNLGSSSSIMYSSTTNVDSCLGENVHESSIVQNSILDIVALQSDVGFKIGKITNIKGKTYSITLFYFKLGSQNEVFMEDDILVNFGSCNSRNMFDFDKSKLKYLFDKLNETDPDHCSLIQLLKQLELKDQVCLFPCCRSTIKTRTIPVSSLYPNQIHHQGKGETQRE</sequence>
<accession>A0A815UNR1</accession>
<reference evidence="1" key="1">
    <citation type="submission" date="2021-02" db="EMBL/GenBank/DDBJ databases">
        <authorList>
            <person name="Nowell W R."/>
        </authorList>
    </citation>
    <scope>NUCLEOTIDE SEQUENCE</scope>
</reference>
<comment type="caution">
    <text evidence="1">The sequence shown here is derived from an EMBL/GenBank/DDBJ whole genome shotgun (WGS) entry which is preliminary data.</text>
</comment>
<evidence type="ECO:0000313" key="2">
    <source>
        <dbReference type="Proteomes" id="UP000663852"/>
    </source>
</evidence>